<feature type="region of interest" description="Disordered" evidence="1">
    <location>
        <begin position="50"/>
        <end position="74"/>
    </location>
</feature>
<proteinExistence type="predicted"/>
<evidence type="ECO:0000259" key="2">
    <source>
        <dbReference type="Pfam" id="PF00004"/>
    </source>
</evidence>
<evidence type="ECO:0000313" key="3">
    <source>
        <dbReference type="EMBL" id="QHT25711.1"/>
    </source>
</evidence>
<organism evidence="3">
    <name type="scientific">viral metagenome</name>
    <dbReference type="NCBI Taxonomy" id="1070528"/>
    <lineage>
        <taxon>unclassified sequences</taxon>
        <taxon>metagenomes</taxon>
        <taxon>organismal metagenomes</taxon>
    </lineage>
</organism>
<evidence type="ECO:0000256" key="1">
    <source>
        <dbReference type="SAM" id="MobiDB-lite"/>
    </source>
</evidence>
<dbReference type="GO" id="GO:0005524">
    <property type="term" value="F:ATP binding"/>
    <property type="evidence" value="ECO:0007669"/>
    <property type="project" value="InterPro"/>
</dbReference>
<dbReference type="InterPro" id="IPR003959">
    <property type="entry name" value="ATPase_AAA_core"/>
</dbReference>
<feature type="domain" description="ATPase AAA-type core" evidence="2">
    <location>
        <begin position="482"/>
        <end position="602"/>
    </location>
</feature>
<accession>A0A6C0EAS2</accession>
<dbReference type="PANTHER" id="PTHR46411">
    <property type="entry name" value="FAMILY ATPASE, PUTATIVE-RELATED"/>
    <property type="match status" value="1"/>
</dbReference>
<dbReference type="AlphaFoldDB" id="A0A6C0EAS2"/>
<dbReference type="EMBL" id="MN739774">
    <property type="protein sequence ID" value="QHT25711.1"/>
    <property type="molecule type" value="Genomic_DNA"/>
</dbReference>
<dbReference type="Pfam" id="PF00004">
    <property type="entry name" value="AAA"/>
    <property type="match status" value="1"/>
</dbReference>
<name>A0A6C0EAS2_9ZZZZ</name>
<dbReference type="GO" id="GO:0016887">
    <property type="term" value="F:ATP hydrolysis activity"/>
    <property type="evidence" value="ECO:0007669"/>
    <property type="project" value="InterPro"/>
</dbReference>
<protein>
    <recommendedName>
        <fullName evidence="2">ATPase AAA-type core domain-containing protein</fullName>
    </recommendedName>
</protein>
<dbReference type="PANTHER" id="PTHR46411:SF3">
    <property type="entry name" value="AAA+ ATPASE DOMAIN-CONTAINING PROTEIN"/>
    <property type="match status" value="1"/>
</dbReference>
<dbReference type="SUPFAM" id="SSF52540">
    <property type="entry name" value="P-loop containing nucleoside triphosphate hydrolases"/>
    <property type="match status" value="1"/>
</dbReference>
<feature type="region of interest" description="Disordered" evidence="1">
    <location>
        <begin position="1"/>
        <end position="35"/>
    </location>
</feature>
<sequence length="705" mass="81880">MDPITSSTDESTKPVDTSSNDESAKPVETSSNDESVKLLLKMLGEKIDADKKDRELQRKKEEDKEKKQEDDEKKYTENTKNFKKKWSIMSSYKMFDSVLIDDIKKFIDEYNEISKMERDTYDSNYDYPELIGNLHTYEDYIILHDESLDSKTYFIDTKTYQEYCNSISSFFKYDGYGKTLMLSEDTIWGNFSKFKHITKLTKFNEKTIAFHNNIIDSINLRYKDQIEKTERMLKDNNLSHDVLVNYFTIGEEVYIVTDKHDFGAKITDISMKAYGYRAVTQLEITYSTIVYNDCPCTKTKKHYVPFYIGVKDVDTLSIRKMTDDIRDKLTKRTERFMNIISDMKVKYVNYNGKFKLKVSKKSLNMIINSRIILDHSLYVENHPPKAANTLSNSEDINKLLPIEDFTKDMYFMMQPRVHGHSLTDKNFGTFHIDNISPINFSTNAFDMLVHQEKEKQLIRSLVENVNGTFTDIIENKNGGVIILLYGSPGTGKTYTCQSLSDATKTPLYEISSGEINLTSPEALEKNLIDIFKKTDRWNANLLIDEADVFLEKRCVNDLSRNILVSIFLKYLERFNGVMFLTTNIPSCIDPAFKSRISACIKFDKLDRRSLYLIWNNLLTASKVKESVMNLENTFENDMENINSYPDTYHRLLCKLSTFNMNGREIKTSIRNAQCIAKSKKTDVTLEDLLLSSEVTSKPIDHKEYL</sequence>
<dbReference type="Gene3D" id="3.40.50.300">
    <property type="entry name" value="P-loop containing nucleotide triphosphate hydrolases"/>
    <property type="match status" value="1"/>
</dbReference>
<reference evidence="3" key="1">
    <citation type="journal article" date="2020" name="Nature">
        <title>Giant virus diversity and host interactions through global metagenomics.</title>
        <authorList>
            <person name="Schulz F."/>
            <person name="Roux S."/>
            <person name="Paez-Espino D."/>
            <person name="Jungbluth S."/>
            <person name="Walsh D.A."/>
            <person name="Denef V.J."/>
            <person name="McMahon K.D."/>
            <person name="Konstantinidis K.T."/>
            <person name="Eloe-Fadrosh E.A."/>
            <person name="Kyrpides N.C."/>
            <person name="Woyke T."/>
        </authorList>
    </citation>
    <scope>NUCLEOTIDE SEQUENCE</scope>
    <source>
        <strain evidence="3">GVMAG-M-3300023179-27</strain>
    </source>
</reference>
<feature type="compositionally biased region" description="Polar residues" evidence="1">
    <location>
        <begin position="1"/>
        <end position="21"/>
    </location>
</feature>
<dbReference type="InterPro" id="IPR027417">
    <property type="entry name" value="P-loop_NTPase"/>
</dbReference>